<evidence type="ECO:0000256" key="6">
    <source>
        <dbReference type="ARBA" id="ARBA00022630"/>
    </source>
</evidence>
<evidence type="ECO:0000256" key="2">
    <source>
        <dbReference type="ARBA" id="ARBA00004496"/>
    </source>
</evidence>
<keyword evidence="5" id="KW-0963">Cytoplasm</keyword>
<dbReference type="PRINTS" id="PR01001">
    <property type="entry name" value="FADG3PDH"/>
</dbReference>
<organism evidence="14 15">
    <name type="scientific">Streptosporangium sandarakinum</name>
    <dbReference type="NCBI Taxonomy" id="1260955"/>
    <lineage>
        <taxon>Bacteria</taxon>
        <taxon>Bacillati</taxon>
        <taxon>Actinomycetota</taxon>
        <taxon>Actinomycetes</taxon>
        <taxon>Streptosporangiales</taxon>
        <taxon>Streptosporangiaceae</taxon>
        <taxon>Streptosporangium</taxon>
    </lineage>
</organism>
<dbReference type="InterPro" id="IPR006076">
    <property type="entry name" value="FAD-dep_OxRdtase"/>
</dbReference>
<comment type="similarity">
    <text evidence="3 11">Belongs to the FAD-dependent glycerol-3-phosphate dehydrogenase family.</text>
</comment>
<comment type="subcellular location">
    <subcellularLocation>
        <location evidence="2">Cytoplasm</location>
    </subcellularLocation>
</comment>
<dbReference type="EMBL" id="JACCCO010000001">
    <property type="protein sequence ID" value="NYF38022.1"/>
    <property type="molecule type" value="Genomic_DNA"/>
</dbReference>
<evidence type="ECO:0000256" key="9">
    <source>
        <dbReference type="ARBA" id="ARBA00023002"/>
    </source>
</evidence>
<dbReference type="SUPFAM" id="SSF54373">
    <property type="entry name" value="FAD-linked reductases, C-terminal domain"/>
    <property type="match status" value="1"/>
</dbReference>
<dbReference type="PANTHER" id="PTHR11985">
    <property type="entry name" value="GLYCEROL-3-PHOSPHATE DEHYDROGENASE"/>
    <property type="match status" value="1"/>
</dbReference>
<evidence type="ECO:0000313" key="15">
    <source>
        <dbReference type="Proteomes" id="UP000576393"/>
    </source>
</evidence>
<protein>
    <recommendedName>
        <fullName evidence="4 11">Glycerol-3-phosphate dehydrogenase</fullName>
        <ecNumber evidence="4 11">1.1.5.3</ecNumber>
    </recommendedName>
</protein>
<keyword evidence="9 11" id="KW-0560">Oxidoreductase</keyword>
<evidence type="ECO:0000256" key="5">
    <source>
        <dbReference type="ARBA" id="ARBA00022490"/>
    </source>
</evidence>
<keyword evidence="6 11" id="KW-0285">Flavoprotein</keyword>
<proteinExistence type="inferred from homology"/>
<keyword evidence="8" id="KW-0274">FAD</keyword>
<sequence>MNEPALGPLYRESALRRMGEKEYDVLVIGGGIVGAGTALDAASRGLTVALIEADDWAAGSSSRSSKLIHGGLRYLEQFEFGLVREALKERHLLLTRLAPHLVWPVPFLYPLTHRLWERFYVGAGMTLYDFLGGLRTVMPRHRHLTRRGALREAPALRPDSLVGALQYFDAHTDDARLAVAIVRTAARYGAAVANRVRATGLLRDGERVVGAHVTDLESGSGMDIRARVVIGATGVWTDEMLRLAGAGKSATVRPSKGVHLVVRRDRLDLRTALILRTEKSVLFVIPWDDYWIIGTTDTPWTLARDHPVANHADIDYILDHVNAVLTTPLGHDDVEGVYAGLRPLISGAATGTEKLSREHLVANPVPGLVTVSGGKYTTYRVMARDAVDSAADELGPGVPESVTERLPLLGATGYEAVWNGRRNLAERYGLSVSRMERLLRRYGSGVEELLEIVGAEPMLGEPLFAAPDYLRAEIVYAASHEQALHLSDVLARRTHVAIEQRDRGLAVAPQAAALVAPVLGWNAETIRHETEEYHRLVHAELAAERQPDDEHAEEALLSSR</sequence>
<feature type="domain" description="Alpha-glycerophosphate oxidase C-terminal" evidence="13">
    <location>
        <begin position="401"/>
        <end position="525"/>
    </location>
</feature>
<dbReference type="InterPro" id="IPR036188">
    <property type="entry name" value="FAD/NAD-bd_sf"/>
</dbReference>
<dbReference type="GO" id="GO:0006071">
    <property type="term" value="P:glycerol metabolic process"/>
    <property type="evidence" value="ECO:0007669"/>
    <property type="project" value="UniProtKB-KW"/>
</dbReference>
<dbReference type="RefSeq" id="WP_376770446.1">
    <property type="nucleotide sequence ID" value="NZ_JACCCO010000001.1"/>
</dbReference>
<evidence type="ECO:0000259" key="13">
    <source>
        <dbReference type="Pfam" id="PF16901"/>
    </source>
</evidence>
<accession>A0A852UM75</accession>
<dbReference type="PANTHER" id="PTHR11985:SF31">
    <property type="entry name" value="GLYCEROL-3-PHOSPHATE DEHYDROGENASE 2"/>
    <property type="match status" value="1"/>
</dbReference>
<dbReference type="AlphaFoldDB" id="A0A852UM75"/>
<dbReference type="InterPro" id="IPR000447">
    <property type="entry name" value="G3P_DH_FAD-dep"/>
</dbReference>
<evidence type="ECO:0000256" key="7">
    <source>
        <dbReference type="ARBA" id="ARBA00022798"/>
    </source>
</evidence>
<dbReference type="FunFam" id="1.10.8.870:FF:000003">
    <property type="entry name" value="Glycerol-3-phosphate dehydrogenase"/>
    <property type="match status" value="1"/>
</dbReference>
<evidence type="ECO:0000256" key="11">
    <source>
        <dbReference type="RuleBase" id="RU361217"/>
    </source>
</evidence>
<evidence type="ECO:0000256" key="1">
    <source>
        <dbReference type="ARBA" id="ARBA00001974"/>
    </source>
</evidence>
<keyword evidence="7" id="KW-0319">Glycerol metabolism</keyword>
<dbReference type="SUPFAM" id="SSF51905">
    <property type="entry name" value="FAD/NAD(P)-binding domain"/>
    <property type="match status" value="1"/>
</dbReference>
<evidence type="ECO:0000313" key="14">
    <source>
        <dbReference type="EMBL" id="NYF38022.1"/>
    </source>
</evidence>
<dbReference type="Proteomes" id="UP000576393">
    <property type="component" value="Unassembled WGS sequence"/>
</dbReference>
<evidence type="ECO:0000256" key="10">
    <source>
        <dbReference type="ARBA" id="ARBA00049055"/>
    </source>
</evidence>
<dbReference type="Gene3D" id="3.30.9.10">
    <property type="entry name" value="D-Amino Acid Oxidase, subunit A, domain 2"/>
    <property type="match status" value="1"/>
</dbReference>
<dbReference type="EC" id="1.1.5.3" evidence="4 11"/>
<evidence type="ECO:0000259" key="12">
    <source>
        <dbReference type="Pfam" id="PF01266"/>
    </source>
</evidence>
<evidence type="ECO:0000256" key="8">
    <source>
        <dbReference type="ARBA" id="ARBA00022827"/>
    </source>
</evidence>
<dbReference type="GO" id="GO:0004368">
    <property type="term" value="F:glycerol-3-phosphate dehydrogenase (quinone) activity"/>
    <property type="evidence" value="ECO:0007669"/>
    <property type="project" value="UniProtKB-EC"/>
</dbReference>
<comment type="catalytic activity">
    <reaction evidence="10 11">
        <text>a quinone + sn-glycerol 3-phosphate = dihydroxyacetone phosphate + a quinol</text>
        <dbReference type="Rhea" id="RHEA:18977"/>
        <dbReference type="ChEBI" id="CHEBI:24646"/>
        <dbReference type="ChEBI" id="CHEBI:57597"/>
        <dbReference type="ChEBI" id="CHEBI:57642"/>
        <dbReference type="ChEBI" id="CHEBI:132124"/>
        <dbReference type="EC" id="1.1.5.3"/>
    </reaction>
</comment>
<dbReference type="PROSITE" id="PS00977">
    <property type="entry name" value="FAD_G3PDH_1"/>
    <property type="match status" value="1"/>
</dbReference>
<dbReference type="Gene3D" id="1.10.8.870">
    <property type="entry name" value="Alpha-glycerophosphate oxidase, cap domain"/>
    <property type="match status" value="1"/>
</dbReference>
<dbReference type="Pfam" id="PF16901">
    <property type="entry name" value="DAO_C"/>
    <property type="match status" value="1"/>
</dbReference>
<dbReference type="Pfam" id="PF01266">
    <property type="entry name" value="DAO"/>
    <property type="match status" value="1"/>
</dbReference>
<dbReference type="PROSITE" id="PS00978">
    <property type="entry name" value="FAD_G3PDH_2"/>
    <property type="match status" value="1"/>
</dbReference>
<evidence type="ECO:0000256" key="3">
    <source>
        <dbReference type="ARBA" id="ARBA00007330"/>
    </source>
</evidence>
<feature type="domain" description="FAD dependent oxidoreductase" evidence="12">
    <location>
        <begin position="24"/>
        <end position="379"/>
    </location>
</feature>
<reference evidence="14 15" key="1">
    <citation type="submission" date="2020-07" db="EMBL/GenBank/DDBJ databases">
        <title>Sequencing the genomes of 1000 actinobacteria strains.</title>
        <authorList>
            <person name="Klenk H.-P."/>
        </authorList>
    </citation>
    <scope>NUCLEOTIDE SEQUENCE [LARGE SCALE GENOMIC DNA]</scope>
    <source>
        <strain evidence="14 15">DSM 45763</strain>
    </source>
</reference>
<dbReference type="Gene3D" id="3.50.50.60">
    <property type="entry name" value="FAD/NAD(P)-binding domain"/>
    <property type="match status" value="1"/>
</dbReference>
<comment type="caution">
    <text evidence="14">The sequence shown here is derived from an EMBL/GenBank/DDBJ whole genome shotgun (WGS) entry which is preliminary data.</text>
</comment>
<keyword evidence="15" id="KW-1185">Reference proteome</keyword>
<name>A0A852UM75_9ACTN</name>
<comment type="cofactor">
    <cofactor evidence="1 11">
        <name>FAD</name>
        <dbReference type="ChEBI" id="CHEBI:57692"/>
    </cofactor>
</comment>
<dbReference type="InterPro" id="IPR038299">
    <property type="entry name" value="DAO_C_sf"/>
</dbReference>
<evidence type="ECO:0000256" key="4">
    <source>
        <dbReference type="ARBA" id="ARBA00013029"/>
    </source>
</evidence>
<gene>
    <name evidence="14" type="ORF">HDA43_000181</name>
</gene>
<dbReference type="GO" id="GO:0046168">
    <property type="term" value="P:glycerol-3-phosphate catabolic process"/>
    <property type="evidence" value="ECO:0007669"/>
    <property type="project" value="TreeGrafter"/>
</dbReference>
<dbReference type="GO" id="GO:0009331">
    <property type="term" value="C:glycerol-3-phosphate dehydrogenase (FAD) complex"/>
    <property type="evidence" value="ECO:0007669"/>
    <property type="project" value="UniProtKB-UniRule"/>
</dbReference>
<dbReference type="InterPro" id="IPR031656">
    <property type="entry name" value="DAO_C"/>
</dbReference>